<evidence type="ECO:0000313" key="2">
    <source>
        <dbReference type="EMBL" id="GMH30452.1"/>
    </source>
</evidence>
<evidence type="ECO:0000313" key="3">
    <source>
        <dbReference type="Proteomes" id="UP001279734"/>
    </source>
</evidence>
<keyword evidence="3" id="KW-1185">Reference proteome</keyword>
<dbReference type="EMBL" id="BSYO01000038">
    <property type="protein sequence ID" value="GMH30452.1"/>
    <property type="molecule type" value="Genomic_DNA"/>
</dbReference>
<accession>A0AAD3TKJ8</accession>
<feature type="compositionally biased region" description="Basic residues" evidence="1">
    <location>
        <begin position="64"/>
        <end position="77"/>
    </location>
</feature>
<feature type="region of interest" description="Disordered" evidence="1">
    <location>
        <begin position="322"/>
        <end position="366"/>
    </location>
</feature>
<comment type="caution">
    <text evidence="2">The sequence shown here is derived from an EMBL/GenBank/DDBJ whole genome shotgun (WGS) entry which is preliminary data.</text>
</comment>
<proteinExistence type="predicted"/>
<sequence length="366" mass="39125">MEKLDVARICVEIDADAALPSRIILQSFDSNPKVNVEYSWKPIRCGQCLLLGHKEPICKAKRTRPFAGKSPRKRALPKSRPLPSTCSGGLHKEVKCAPLLSDCLPDTVKVHEVKDLVVPCPLYDEQIGAEDLEEAPASRPPATAAVSSSLDDAGCVVNSLVGKHPNVASGEPLIGWTDPGLEPRVALMVCEGAALSDSPLLPIFNPISPNQWLVWGCVLRRRPLLPTFLFRPLPTLFRWSRLDATLINLADPNPVDGVFVGGSICSPSHNVASDCLDHSCCRAGTTLTSADPPTGLLNNSAALEPESGLGLLVFSRLPSPVNQPDPVGHHQVNAEPSQNSVSMVNSPDFASSDGSLDPQQAFGLLQ</sequence>
<name>A0AAD3TKJ8_NEPGR</name>
<gene>
    <name evidence="2" type="ORF">Nepgr_032295</name>
</gene>
<evidence type="ECO:0000256" key="1">
    <source>
        <dbReference type="SAM" id="MobiDB-lite"/>
    </source>
</evidence>
<dbReference type="AlphaFoldDB" id="A0AAD3TKJ8"/>
<feature type="compositionally biased region" description="Polar residues" evidence="1">
    <location>
        <begin position="334"/>
        <end position="358"/>
    </location>
</feature>
<organism evidence="2 3">
    <name type="scientific">Nepenthes gracilis</name>
    <name type="common">Slender pitcher plant</name>
    <dbReference type="NCBI Taxonomy" id="150966"/>
    <lineage>
        <taxon>Eukaryota</taxon>
        <taxon>Viridiplantae</taxon>
        <taxon>Streptophyta</taxon>
        <taxon>Embryophyta</taxon>
        <taxon>Tracheophyta</taxon>
        <taxon>Spermatophyta</taxon>
        <taxon>Magnoliopsida</taxon>
        <taxon>eudicotyledons</taxon>
        <taxon>Gunneridae</taxon>
        <taxon>Pentapetalae</taxon>
        <taxon>Caryophyllales</taxon>
        <taxon>Nepenthaceae</taxon>
        <taxon>Nepenthes</taxon>
    </lineage>
</organism>
<dbReference type="Proteomes" id="UP001279734">
    <property type="component" value="Unassembled WGS sequence"/>
</dbReference>
<protein>
    <submittedName>
        <fullName evidence="2">Uncharacterized protein</fullName>
    </submittedName>
</protein>
<reference evidence="2" key="1">
    <citation type="submission" date="2023-05" db="EMBL/GenBank/DDBJ databases">
        <title>Nepenthes gracilis genome sequencing.</title>
        <authorList>
            <person name="Fukushima K."/>
        </authorList>
    </citation>
    <scope>NUCLEOTIDE SEQUENCE</scope>
    <source>
        <strain evidence="2">SING2019-196</strain>
    </source>
</reference>
<feature type="region of interest" description="Disordered" evidence="1">
    <location>
        <begin position="64"/>
        <end position="84"/>
    </location>
</feature>